<dbReference type="AlphaFoldDB" id="A0A939G246"/>
<dbReference type="Proteomes" id="UP000664795">
    <property type="component" value="Unassembled WGS sequence"/>
</dbReference>
<comment type="caution">
    <text evidence="1">The sequence shown here is derived from an EMBL/GenBank/DDBJ whole genome shotgun (WGS) entry which is preliminary data.</text>
</comment>
<accession>A0A939G246</accession>
<keyword evidence="2" id="KW-1185">Reference proteome</keyword>
<organism evidence="1 2">
    <name type="scientific">Fibrella aquatilis</name>
    <dbReference type="NCBI Taxonomy" id="2817059"/>
    <lineage>
        <taxon>Bacteria</taxon>
        <taxon>Pseudomonadati</taxon>
        <taxon>Bacteroidota</taxon>
        <taxon>Cytophagia</taxon>
        <taxon>Cytophagales</taxon>
        <taxon>Spirosomataceae</taxon>
        <taxon>Fibrella</taxon>
    </lineage>
</organism>
<sequence length="77" mass="8727">MSTLELRSTLHRLIDQISDDVVLQAHLTLLSREVTQQSADFWDDLSPEQQTSIDRGLADLAAGRRKPFSSILKKYAE</sequence>
<protein>
    <submittedName>
        <fullName evidence="1">Uncharacterized protein</fullName>
    </submittedName>
</protein>
<dbReference type="RefSeq" id="WP_207334455.1">
    <property type="nucleotide sequence ID" value="NZ_JAFMYU010000003.1"/>
</dbReference>
<evidence type="ECO:0000313" key="2">
    <source>
        <dbReference type="Proteomes" id="UP000664795"/>
    </source>
</evidence>
<proteinExistence type="predicted"/>
<gene>
    <name evidence="1" type="ORF">J2I48_05795</name>
</gene>
<reference evidence="1 2" key="1">
    <citation type="submission" date="2021-03" db="EMBL/GenBank/DDBJ databases">
        <title>Fibrella sp. HMF5036 genome sequencing and assembly.</title>
        <authorList>
            <person name="Kang H."/>
            <person name="Kim H."/>
            <person name="Bae S."/>
            <person name="Joh K."/>
        </authorList>
    </citation>
    <scope>NUCLEOTIDE SEQUENCE [LARGE SCALE GENOMIC DNA]</scope>
    <source>
        <strain evidence="1 2">HMF5036</strain>
    </source>
</reference>
<dbReference type="EMBL" id="JAFMYU010000003">
    <property type="protein sequence ID" value="MBO0930496.1"/>
    <property type="molecule type" value="Genomic_DNA"/>
</dbReference>
<evidence type="ECO:0000313" key="1">
    <source>
        <dbReference type="EMBL" id="MBO0930496.1"/>
    </source>
</evidence>
<name>A0A939G246_9BACT</name>